<evidence type="ECO:0000313" key="2">
    <source>
        <dbReference type="Proteomes" id="UP000789920"/>
    </source>
</evidence>
<dbReference type="Proteomes" id="UP000789920">
    <property type="component" value="Unassembled WGS sequence"/>
</dbReference>
<evidence type="ECO:0000313" key="1">
    <source>
        <dbReference type="EMBL" id="CAG8821573.1"/>
    </source>
</evidence>
<accession>A0ACA9S1A4</accession>
<feature type="non-terminal residue" evidence="1">
    <location>
        <position position="1"/>
    </location>
</feature>
<sequence length="76" mass="8569">FLSHLGGSSPDFVIHSFSIIEDLAYIIIRDFLSGFSNSSNCLPDLLVPKILPSYVLEDELEPRVTLWGSHNHWPKS</sequence>
<name>A0ACA9S1A4_9GLOM</name>
<reference evidence="1" key="1">
    <citation type="submission" date="2021-06" db="EMBL/GenBank/DDBJ databases">
        <authorList>
            <person name="Kallberg Y."/>
            <person name="Tangrot J."/>
            <person name="Rosling A."/>
        </authorList>
    </citation>
    <scope>NUCLEOTIDE SEQUENCE</scope>
    <source>
        <strain evidence="1">MA461A</strain>
    </source>
</reference>
<proteinExistence type="predicted"/>
<comment type="caution">
    <text evidence="1">The sequence shown here is derived from an EMBL/GenBank/DDBJ whole genome shotgun (WGS) entry which is preliminary data.</text>
</comment>
<organism evidence="1 2">
    <name type="scientific">Racocetra persica</name>
    <dbReference type="NCBI Taxonomy" id="160502"/>
    <lineage>
        <taxon>Eukaryota</taxon>
        <taxon>Fungi</taxon>
        <taxon>Fungi incertae sedis</taxon>
        <taxon>Mucoromycota</taxon>
        <taxon>Glomeromycotina</taxon>
        <taxon>Glomeromycetes</taxon>
        <taxon>Diversisporales</taxon>
        <taxon>Gigasporaceae</taxon>
        <taxon>Racocetra</taxon>
    </lineage>
</organism>
<feature type="non-terminal residue" evidence="1">
    <location>
        <position position="76"/>
    </location>
</feature>
<gene>
    <name evidence="1" type="ORF">RPERSI_LOCUS25618</name>
</gene>
<protein>
    <submittedName>
        <fullName evidence="1">12788_t:CDS:1</fullName>
    </submittedName>
</protein>
<keyword evidence="2" id="KW-1185">Reference proteome</keyword>
<dbReference type="EMBL" id="CAJVQC010085047">
    <property type="protein sequence ID" value="CAG8821573.1"/>
    <property type="molecule type" value="Genomic_DNA"/>
</dbReference>